<sequence>MDTGALSELIREKVTSLIQEHLKPIVNELAAQHRMLQTHSALLKYNHNVNDYQMARLENLRDLEQSINFKVAGALGFDPWQHPTMGTNLREPVPADPRLIPRFTPENATPTQRASESAELIAQAGVSARRLGVPLTLQDFPRDPAIHSGGENEDPMHSAVPLFGIRAPRWRAKEGLPPDVAPGLATYNGVAAPPAGKKGKKLYAKRAQKLNPKWKTFEAATAPIGPSSSSSTLDRLLDLLDGPALAGPSGCSEKVATGGTASTSGVLHTPESPGRATMEMSRSFQSTSFASPNPFAPAPLSSTSTTAPSPSPAPPPAPPAPTIPAPVPRPTFIPTATTIVLGGATPTPSLIVKPPFGTTNSDLTITQSGRSAGQSDSQRNEQIRFATPTPPSPTLPVPTPPSLKRTRSAAEDDNGGGGSSHSPVPMVVPPTRTSLEPQIKQEGPKSGTGLEPEPQRKRRRRSAAPSPSPSIGLRDAAGDGWPGPGHLRRSTRVARAHACTTATATATIRPASRRRNTTGNGKRATTKS</sequence>
<evidence type="ECO:0000313" key="2">
    <source>
        <dbReference type="EMBL" id="KAH9000123.1"/>
    </source>
</evidence>
<feature type="compositionally biased region" description="Polar residues" evidence="1">
    <location>
        <begin position="357"/>
        <end position="377"/>
    </location>
</feature>
<feature type="compositionally biased region" description="Low complexity" evidence="1">
    <location>
        <begin position="496"/>
        <end position="510"/>
    </location>
</feature>
<dbReference type="EMBL" id="JAKELL010000002">
    <property type="protein sequence ID" value="KAH9000123.1"/>
    <property type="molecule type" value="Genomic_DNA"/>
</dbReference>
<feature type="region of interest" description="Disordered" evidence="1">
    <location>
        <begin position="249"/>
        <end position="330"/>
    </location>
</feature>
<dbReference type="AlphaFoldDB" id="A0AAD4QHI3"/>
<dbReference type="Proteomes" id="UP001201163">
    <property type="component" value="Unassembled WGS sequence"/>
</dbReference>
<keyword evidence="3" id="KW-1185">Reference proteome</keyword>
<feature type="compositionally biased region" description="Low complexity" evidence="1">
    <location>
        <begin position="288"/>
        <end position="308"/>
    </location>
</feature>
<comment type="caution">
    <text evidence="2">The sequence shown here is derived from an EMBL/GenBank/DDBJ whole genome shotgun (WGS) entry which is preliminary data.</text>
</comment>
<gene>
    <name evidence="2" type="ORF">EDB92DRAFT_1812545</name>
</gene>
<organism evidence="2 3">
    <name type="scientific">Lactarius akahatsu</name>
    <dbReference type="NCBI Taxonomy" id="416441"/>
    <lineage>
        <taxon>Eukaryota</taxon>
        <taxon>Fungi</taxon>
        <taxon>Dikarya</taxon>
        <taxon>Basidiomycota</taxon>
        <taxon>Agaricomycotina</taxon>
        <taxon>Agaricomycetes</taxon>
        <taxon>Russulales</taxon>
        <taxon>Russulaceae</taxon>
        <taxon>Lactarius</taxon>
    </lineage>
</organism>
<proteinExistence type="predicted"/>
<protein>
    <submittedName>
        <fullName evidence="2">Uncharacterized protein</fullName>
    </submittedName>
</protein>
<feature type="region of interest" description="Disordered" evidence="1">
    <location>
        <begin position="344"/>
        <end position="528"/>
    </location>
</feature>
<name>A0AAD4QHI3_9AGAM</name>
<feature type="compositionally biased region" description="Pro residues" evidence="1">
    <location>
        <begin position="309"/>
        <end position="330"/>
    </location>
</feature>
<evidence type="ECO:0000256" key="1">
    <source>
        <dbReference type="SAM" id="MobiDB-lite"/>
    </source>
</evidence>
<evidence type="ECO:0000313" key="3">
    <source>
        <dbReference type="Proteomes" id="UP001201163"/>
    </source>
</evidence>
<accession>A0AAD4QHI3</accession>
<reference evidence="2" key="1">
    <citation type="submission" date="2022-01" db="EMBL/GenBank/DDBJ databases">
        <title>Comparative genomics reveals a dynamic genome evolution in the ectomycorrhizal milk-cap (Lactarius) mushrooms.</title>
        <authorList>
            <consortium name="DOE Joint Genome Institute"/>
            <person name="Lebreton A."/>
            <person name="Tang N."/>
            <person name="Kuo A."/>
            <person name="LaButti K."/>
            <person name="Drula E."/>
            <person name="Barry K."/>
            <person name="Clum A."/>
            <person name="Lipzen A."/>
            <person name="Mousain D."/>
            <person name="Ng V."/>
            <person name="Wang R."/>
            <person name="Wang X."/>
            <person name="Dai Y."/>
            <person name="Henrissat B."/>
            <person name="Grigoriev I.V."/>
            <person name="Guerin-Laguette A."/>
            <person name="Yu F."/>
            <person name="Martin F.M."/>
        </authorList>
    </citation>
    <scope>NUCLEOTIDE SEQUENCE</scope>
    <source>
        <strain evidence="2">QP</strain>
    </source>
</reference>
<feature type="compositionally biased region" description="Pro residues" evidence="1">
    <location>
        <begin position="388"/>
        <end position="401"/>
    </location>
</feature>
<feature type="compositionally biased region" description="Basic residues" evidence="1">
    <location>
        <begin position="486"/>
        <end position="495"/>
    </location>
</feature>